<evidence type="ECO:0000313" key="2">
    <source>
        <dbReference type="Proteomes" id="UP000830552"/>
    </source>
</evidence>
<organism evidence="1 2">
    <name type="scientific">Chryseobacterium nepalense</name>
    <dbReference type="NCBI Taxonomy" id="1854498"/>
    <lineage>
        <taxon>Bacteria</taxon>
        <taxon>Pseudomonadati</taxon>
        <taxon>Bacteroidota</taxon>
        <taxon>Flavobacteriia</taxon>
        <taxon>Flavobacteriales</taxon>
        <taxon>Weeksellaceae</taxon>
        <taxon>Chryseobacterium group</taxon>
        <taxon>Chryseobacterium</taxon>
    </lineage>
</organism>
<dbReference type="EMBL" id="CP096203">
    <property type="protein sequence ID" value="UPQ76786.1"/>
    <property type="molecule type" value="Genomic_DNA"/>
</dbReference>
<proteinExistence type="predicted"/>
<keyword evidence="2" id="KW-1185">Reference proteome</keyword>
<protein>
    <recommendedName>
        <fullName evidence="3">PepSY domain-containing protein</fullName>
    </recommendedName>
</protein>
<dbReference type="Proteomes" id="UP000830552">
    <property type="component" value="Chromosome"/>
</dbReference>
<accession>A0ABY4K7M6</accession>
<evidence type="ECO:0008006" key="3">
    <source>
        <dbReference type="Google" id="ProtNLM"/>
    </source>
</evidence>
<reference evidence="1" key="1">
    <citation type="submission" date="2022-04" db="EMBL/GenBank/DDBJ databases">
        <title>Evolutionary, genomic, and biogeographic characterization of Chryseobacterium nepalense represented by a plastic-degrading bacterium AC3.</title>
        <authorList>
            <person name="Yin Z."/>
            <person name="Liu X."/>
            <person name="Wang D."/>
            <person name="Xie Z."/>
        </authorList>
    </citation>
    <scope>NUCLEOTIDE SEQUENCE</scope>
    <source>
        <strain evidence="1">AC3</strain>
    </source>
</reference>
<dbReference type="RefSeq" id="WP_248393775.1">
    <property type="nucleotide sequence ID" value="NZ_CP096203.1"/>
</dbReference>
<gene>
    <name evidence="1" type="ORF">M0D58_04350</name>
</gene>
<evidence type="ECO:0000313" key="1">
    <source>
        <dbReference type="EMBL" id="UPQ76786.1"/>
    </source>
</evidence>
<sequence length="210" mass="24912">MKKKHIIFTLILFSYFFQSQIKLNDKAIESVIVENSNKCFNFYLDEKNTYINFGELTKDEGFVPTKLKFSLSDTSNFNKIMNSDKKYDYLIIYNYKFTINGLVFYNTFFRYTSQYDKSSIKLQVDNINLICAKIKKGKFISPQIAENIARKNGFENIDFQSIENQYYKTKSNHIQSVNKDVWIFKEEKNKRVRTLVINAKNGKILTDYQQ</sequence>
<name>A0ABY4K7M6_9FLAO</name>